<dbReference type="Proteomes" id="UP000001424">
    <property type="component" value="Chromosome"/>
</dbReference>
<keyword evidence="2" id="KW-1185">Reference proteome</keyword>
<dbReference type="EMBL" id="AE016825">
    <property type="protein sequence ID" value="AAQ59011.1"/>
    <property type="molecule type" value="Genomic_DNA"/>
</dbReference>
<proteinExistence type="predicted"/>
<organism evidence="1 2">
    <name type="scientific">Chromobacterium violaceum (strain ATCC 12472 / DSM 30191 / JCM 1249 / CCUG 213 / NBRC 12614 / NCIMB 9131 / NCTC 9757 / MK)</name>
    <dbReference type="NCBI Taxonomy" id="243365"/>
    <lineage>
        <taxon>Bacteria</taxon>
        <taxon>Pseudomonadati</taxon>
        <taxon>Pseudomonadota</taxon>
        <taxon>Betaproteobacteria</taxon>
        <taxon>Neisseriales</taxon>
        <taxon>Chromobacteriaceae</taxon>
        <taxon>Chromobacterium</taxon>
    </lineage>
</organism>
<protein>
    <submittedName>
        <fullName evidence="1">Uncharacterized protein</fullName>
    </submittedName>
</protein>
<dbReference type="STRING" id="243365.CV_1336"/>
<name>Q7NYD8_CHRVO</name>
<dbReference type="AlphaFoldDB" id="Q7NYD8"/>
<evidence type="ECO:0000313" key="1">
    <source>
        <dbReference type="EMBL" id="AAQ59011.1"/>
    </source>
</evidence>
<reference evidence="1 2" key="1">
    <citation type="journal article" date="2003" name="Proc. Natl. Acad. Sci. U.S.A.">
        <title>The complete genome sequence of Chromobacterium violaceum reveals remarkable and exploitable bacterial adaptability.</title>
        <authorList>
            <person name="Vasconcelos A.T.R."/>
            <person name="de Almeida D.F."/>
            <person name="Almeida F.C."/>
            <person name="de Almeida L.G.P."/>
            <person name="de Almeida R."/>
            <person name="Goncalves J.A.A."/>
            <person name="Andrade E.M."/>
            <person name="Antonio R.V."/>
            <person name="Araripe J."/>
            <person name="de Araujo M.F.F."/>
            <person name="Filho S.A."/>
            <person name="Azevedo V."/>
            <person name="Batista A.J."/>
            <person name="Bataus L.A.M."/>
            <person name="Batista J.S."/>
            <person name="Belo A."/>
            <person name="vander Berg C."/>
            <person name="Blamey J."/>
            <person name="Bogo M."/>
            <person name="Bonato S."/>
            <person name="Bordignon J."/>
            <person name="Brito C.A."/>
            <person name="Brocchi M."/>
            <person name="Burity H.A."/>
            <person name="Camargo A.A."/>
            <person name="Cardoso D.D.P."/>
            <person name="Carneiro N.P."/>
            <person name="Carraro D.M."/>
            <person name="Carvalho C.M.B."/>
            <person name="Cascardo J.C.M."/>
            <person name="Cavada B.S."/>
            <person name="Chueire L.M.O."/>
            <person name="Pasa T.B.C."/>
            <person name="Duran N."/>
            <person name="Fagundes N."/>
            <person name="Falcao C.L."/>
            <person name="Fantinatti F."/>
            <person name="Farias I.P."/>
            <person name="Felipe M.S.S."/>
            <person name="Ferrari L.P."/>
            <person name="Ferro J.A."/>
            <person name="Ferro M.I.T."/>
            <person name="Franco G.R."/>
            <person name="Freitas N.S.A."/>
            <person name="Furlan L.R."/>
            <person name="Gazzinelli R.T."/>
            <person name="Gomes E.A."/>
            <person name="Goncalves P.R."/>
            <person name="Grangeiro T.B."/>
            <person name="Grattapaglia D."/>
            <person name="Grisard E.C."/>
            <person name="Guimaraes C.T."/>
            <person name="Hanna E.S."/>
            <person name="Hungria M."/>
            <person name="Jardim S.N."/>
            <person name="Laurino J."/>
            <person name="Leoi L.C.T."/>
            <person name="Fassarella L."/>
            <person name="Lima A."/>
            <person name="Loureiro M.F."/>
            <person name="Lyra M.C.P."/>
            <person name="Macedo M."/>
            <person name="Madeira H.M.F."/>
            <person name="Manfio G.P."/>
            <person name="Maranhao A.Q."/>
            <person name="Martins W.S."/>
            <person name="di Mauro S.M.Z."/>
            <person name="de Medeiros S.R.B."/>
            <person name="Meissner R.D.V."/>
            <person name="Menck C.F.M."/>
            <person name="Moreira M.A.M."/>
            <person name="Nascimento F.F."/>
            <person name="Nicolas M.F."/>
            <person name="Oliveira J.G."/>
            <person name="Oliveira S.C."/>
            <person name="Paixao R.F.C."/>
            <person name="Parente J.A."/>
            <person name="Pedrosa F.O."/>
            <person name="Pena S.J.D."/>
            <person name="Perreira J.O."/>
            <person name="Perreira M."/>
            <person name="Pinto L.S.R.C."/>
            <person name="Pinto L.S."/>
            <person name="Porto J.I.R."/>
            <person name="Potrich D.P."/>
            <person name="Neto C.E.R."/>
            <person name="Reis A.M.M."/>
            <person name="Rigo L.U."/>
            <person name="Rondinelli E."/>
            <person name="dos Santos E.B.P."/>
            <person name="Santos F.R."/>
            <person name="Schneider M.P.C."/>
            <person name="Seuanez H.N."/>
            <person name="Silva A.M.R."/>
            <person name="da Silva A.L.C."/>
            <person name="Silva D.W."/>
            <person name="Silva R."/>
            <person name="Simoes I.C."/>
            <person name="Simon D."/>
            <person name="Soares C.M.A."/>
            <person name="Soares R.B.A."/>
            <person name="Souza E.M."/>
            <person name="Souza K.R.L."/>
            <person name="Souza R.C."/>
            <person name="Steffens M.B.R."/>
            <person name="Steindel M."/>
            <person name="Teixeira S.R."/>
            <person name="Urmenyi T."/>
            <person name="Vettore A."/>
            <person name="Wassem R."/>
            <person name="Zaha A."/>
            <person name="Simpson A.J.G."/>
        </authorList>
    </citation>
    <scope>NUCLEOTIDE SEQUENCE [LARGE SCALE GENOMIC DNA]</scope>
    <source>
        <strain evidence="2">ATCC 12472 / DSM 30191 / JCM 1249 / NBRC 12614 / NCIMB 9131 / NCTC 9757</strain>
    </source>
</reference>
<dbReference type="KEGG" id="cvi:CV_1336"/>
<dbReference type="HOGENOM" id="CLU_2394479_0_0_4"/>
<gene>
    <name evidence="1" type="ordered locus">CV_1336</name>
</gene>
<accession>Q7NYD8</accession>
<sequence>MVNNFTYLDWVKYLPASDAGYAQCSCPVCNSIGLSYQYFGFTDSEFGWKLIWCRSCMNGIRISRTRVPAEAQPLIADEDQEQFLNQHSEINLIA</sequence>
<evidence type="ECO:0000313" key="2">
    <source>
        <dbReference type="Proteomes" id="UP000001424"/>
    </source>
</evidence>